<accession>A0A4C1UF10</accession>
<protein>
    <submittedName>
        <fullName evidence="2">Uncharacterized protein</fullName>
    </submittedName>
</protein>
<feature type="compositionally biased region" description="Basic and acidic residues" evidence="1">
    <location>
        <begin position="85"/>
        <end position="110"/>
    </location>
</feature>
<reference evidence="2 3" key="1">
    <citation type="journal article" date="2019" name="Commun. Biol.">
        <title>The bagworm genome reveals a unique fibroin gene that provides high tensile strength.</title>
        <authorList>
            <person name="Kono N."/>
            <person name="Nakamura H."/>
            <person name="Ohtoshi R."/>
            <person name="Tomita M."/>
            <person name="Numata K."/>
            <person name="Arakawa K."/>
        </authorList>
    </citation>
    <scope>NUCLEOTIDE SEQUENCE [LARGE SCALE GENOMIC DNA]</scope>
</reference>
<proteinExistence type="predicted"/>
<sequence length="201" mass="22448">MLWVTVKAKCECRHSVAQQTPASRRRLQRAPAYVYSSGYGASELCALHLLFTSSRRPLPVVVHGRQDYYASPASSSQPENSGMEVDQKKEPKKRASDTRVSEESDSKSEFDIDSFSNESNESNDKGCTQAQSRKALKGLKVQPAAILDFRNLSVLLATPKVAYQTYSLKEECEFHVVLRGVPKELPIEEVKEDSIIQNLPV</sequence>
<dbReference type="AlphaFoldDB" id="A0A4C1UF10"/>
<feature type="region of interest" description="Disordered" evidence="1">
    <location>
        <begin position="70"/>
        <end position="129"/>
    </location>
</feature>
<evidence type="ECO:0000313" key="3">
    <source>
        <dbReference type="Proteomes" id="UP000299102"/>
    </source>
</evidence>
<comment type="caution">
    <text evidence="2">The sequence shown here is derived from an EMBL/GenBank/DDBJ whole genome shotgun (WGS) entry which is preliminary data.</text>
</comment>
<dbReference type="EMBL" id="BGZK01000169">
    <property type="protein sequence ID" value="GBP25073.1"/>
    <property type="molecule type" value="Genomic_DNA"/>
</dbReference>
<name>A0A4C1UF10_EUMVA</name>
<gene>
    <name evidence="2" type="ORF">EVAR_19553_1</name>
</gene>
<dbReference type="Proteomes" id="UP000299102">
    <property type="component" value="Unassembled WGS sequence"/>
</dbReference>
<dbReference type="OrthoDB" id="8123886at2759"/>
<evidence type="ECO:0000256" key="1">
    <source>
        <dbReference type="SAM" id="MobiDB-lite"/>
    </source>
</evidence>
<evidence type="ECO:0000313" key="2">
    <source>
        <dbReference type="EMBL" id="GBP25073.1"/>
    </source>
</evidence>
<organism evidence="2 3">
    <name type="scientific">Eumeta variegata</name>
    <name type="common">Bagworm moth</name>
    <name type="synonym">Eumeta japonica</name>
    <dbReference type="NCBI Taxonomy" id="151549"/>
    <lineage>
        <taxon>Eukaryota</taxon>
        <taxon>Metazoa</taxon>
        <taxon>Ecdysozoa</taxon>
        <taxon>Arthropoda</taxon>
        <taxon>Hexapoda</taxon>
        <taxon>Insecta</taxon>
        <taxon>Pterygota</taxon>
        <taxon>Neoptera</taxon>
        <taxon>Endopterygota</taxon>
        <taxon>Lepidoptera</taxon>
        <taxon>Glossata</taxon>
        <taxon>Ditrysia</taxon>
        <taxon>Tineoidea</taxon>
        <taxon>Psychidae</taxon>
        <taxon>Oiketicinae</taxon>
        <taxon>Eumeta</taxon>
    </lineage>
</organism>
<keyword evidence="3" id="KW-1185">Reference proteome</keyword>